<dbReference type="EMBL" id="JXXR01000008">
    <property type="protein sequence ID" value="KJY74931.1"/>
    <property type="molecule type" value="Genomic_DNA"/>
</dbReference>
<dbReference type="AlphaFoldDB" id="A0A837G952"/>
<proteinExistence type="predicted"/>
<organism evidence="1">
    <name type="scientific">Vibrio coralliilyticus</name>
    <dbReference type="NCBI Taxonomy" id="190893"/>
    <lineage>
        <taxon>Bacteria</taxon>
        <taxon>Pseudomonadati</taxon>
        <taxon>Pseudomonadota</taxon>
        <taxon>Gammaproteobacteria</taxon>
        <taxon>Vibrionales</taxon>
        <taxon>Vibrionaceae</taxon>
        <taxon>Vibrio</taxon>
    </lineage>
</organism>
<sequence length="159" mass="18322">MPHALLEHLDHVCHQALQHTSTQPRQLRDISNAFDILKHQENTSCPWLETAVEYGVLSRWLQRDLPSAPTKRPPVRVGLLHGLPRHTYQLCLSRDIDRRIIQLRRRSGENVELVAVGQAGERVNPLSQTLMHIATRGEKWFSLSNHERQLLIEALRRSG</sequence>
<dbReference type="RefSeq" id="WP_045985531.1">
    <property type="nucleotide sequence ID" value="NZ_CP063053.1"/>
</dbReference>
<reference evidence="1" key="1">
    <citation type="journal article" date="2015" name="BMC Genomics">
        <title>Genome mining reveals unlocked bioactive potential of marine Gram-negative bacteria.</title>
        <authorList>
            <person name="Machado H."/>
            <person name="Sonnenschein E.C."/>
            <person name="Melchiorsen J."/>
            <person name="Gram L."/>
        </authorList>
    </citation>
    <scope>NUCLEOTIDE SEQUENCE</scope>
    <source>
        <strain evidence="1">S2052</strain>
    </source>
</reference>
<comment type="caution">
    <text evidence="1">The sequence shown here is derived from an EMBL/GenBank/DDBJ whole genome shotgun (WGS) entry which is preliminary data.</text>
</comment>
<protein>
    <submittedName>
        <fullName evidence="1">Uncharacterized protein</fullName>
    </submittedName>
</protein>
<accession>A0A837G952</accession>
<evidence type="ECO:0000313" key="1">
    <source>
        <dbReference type="EMBL" id="KJY74931.1"/>
    </source>
</evidence>
<gene>
    <name evidence="1" type="ORF">TW71_08325</name>
</gene>
<name>A0A837G952_9VIBR</name>